<accession>A0A1I5KBW0</accession>
<organism evidence="3 4">
    <name type="scientific">Enterovibrio norvegicus DSM 15893</name>
    <dbReference type="NCBI Taxonomy" id="1121869"/>
    <lineage>
        <taxon>Bacteria</taxon>
        <taxon>Pseudomonadati</taxon>
        <taxon>Pseudomonadota</taxon>
        <taxon>Gammaproteobacteria</taxon>
        <taxon>Vibrionales</taxon>
        <taxon>Vibrionaceae</taxon>
        <taxon>Enterovibrio</taxon>
    </lineage>
</organism>
<dbReference type="GeneID" id="35872767"/>
<evidence type="ECO:0000256" key="2">
    <source>
        <dbReference type="SAM" id="Phobius"/>
    </source>
</evidence>
<gene>
    <name evidence="3" type="ORF">SAMN03084138_00548</name>
</gene>
<dbReference type="OrthoDB" id="5901727at2"/>
<evidence type="ECO:0000313" key="3">
    <source>
        <dbReference type="EMBL" id="SFO82066.1"/>
    </source>
</evidence>
<keyword evidence="2" id="KW-0812">Transmembrane</keyword>
<proteinExistence type="predicted"/>
<keyword evidence="2" id="KW-0472">Membrane</keyword>
<reference evidence="3 4" key="1">
    <citation type="submission" date="2016-10" db="EMBL/GenBank/DDBJ databases">
        <authorList>
            <person name="de Groot N.N."/>
        </authorList>
    </citation>
    <scope>NUCLEOTIDE SEQUENCE [LARGE SCALE GENOMIC DNA]</scope>
    <source>
        <strain evidence="3 4">DSM 15893</strain>
    </source>
</reference>
<keyword evidence="2" id="KW-1133">Transmembrane helix</keyword>
<protein>
    <submittedName>
        <fullName evidence="3">Uncharacterized protein</fullName>
    </submittedName>
</protein>
<evidence type="ECO:0000256" key="1">
    <source>
        <dbReference type="SAM" id="MobiDB-lite"/>
    </source>
</evidence>
<dbReference type="EMBL" id="FOWR01000003">
    <property type="protein sequence ID" value="SFO82066.1"/>
    <property type="molecule type" value="Genomic_DNA"/>
</dbReference>
<dbReference type="Proteomes" id="UP000182692">
    <property type="component" value="Unassembled WGS sequence"/>
</dbReference>
<feature type="transmembrane region" description="Helical" evidence="2">
    <location>
        <begin position="6"/>
        <end position="35"/>
    </location>
</feature>
<feature type="region of interest" description="Disordered" evidence="1">
    <location>
        <begin position="57"/>
        <end position="88"/>
    </location>
</feature>
<name>A0A1I5KBW0_9GAMM</name>
<dbReference type="AlphaFoldDB" id="A0A1I5KBW0"/>
<evidence type="ECO:0000313" key="4">
    <source>
        <dbReference type="Proteomes" id="UP000182692"/>
    </source>
</evidence>
<sequence>MKQILISVITLILGFFTLVFAAVLGLFVSVSALIAKPFIMRKLRKVQAQQAEQFQQQFEQPHERGFGPQPPHRGQVIDGDYQDVTETR</sequence>
<dbReference type="RefSeq" id="WP_017012350.1">
    <property type="nucleotide sequence ID" value="NZ_FOWR01000003.1"/>
</dbReference>